<feature type="domain" description="PX" evidence="5">
    <location>
        <begin position="522"/>
        <end position="640"/>
    </location>
</feature>
<dbReference type="CDD" id="cd06877">
    <property type="entry name" value="PX_SNX14"/>
    <property type="match status" value="1"/>
</dbReference>
<evidence type="ECO:0000259" key="5">
    <source>
        <dbReference type="PROSITE" id="PS50195"/>
    </source>
</evidence>
<dbReference type="Pfam" id="PF08628">
    <property type="entry name" value="Nexin_C"/>
    <property type="match status" value="1"/>
</dbReference>
<dbReference type="GO" id="GO:0005770">
    <property type="term" value="C:late endosome"/>
    <property type="evidence" value="ECO:0007669"/>
    <property type="project" value="TreeGrafter"/>
</dbReference>
<evidence type="ECO:0000256" key="3">
    <source>
        <dbReference type="SAM" id="Phobius"/>
    </source>
</evidence>
<dbReference type="PROSITE" id="PS50195">
    <property type="entry name" value="PX"/>
    <property type="match status" value="1"/>
</dbReference>
<evidence type="ECO:0000259" key="6">
    <source>
        <dbReference type="PROSITE" id="PS51207"/>
    </source>
</evidence>
<organism evidence="7">
    <name type="scientific">Amblyomma aureolatum</name>
    <dbReference type="NCBI Taxonomy" id="187763"/>
    <lineage>
        <taxon>Eukaryota</taxon>
        <taxon>Metazoa</taxon>
        <taxon>Ecdysozoa</taxon>
        <taxon>Arthropoda</taxon>
        <taxon>Chelicerata</taxon>
        <taxon>Arachnida</taxon>
        <taxon>Acari</taxon>
        <taxon>Parasitiformes</taxon>
        <taxon>Ixodida</taxon>
        <taxon>Ixodoidea</taxon>
        <taxon>Ixodidae</taxon>
        <taxon>Amblyomminae</taxon>
        <taxon>Amblyomma</taxon>
    </lineage>
</organism>
<dbReference type="Pfam" id="PF00787">
    <property type="entry name" value="PX"/>
    <property type="match status" value="1"/>
</dbReference>
<dbReference type="PANTHER" id="PTHR22775">
    <property type="entry name" value="SORTING NEXIN"/>
    <property type="match status" value="1"/>
</dbReference>
<comment type="similarity">
    <text evidence="1">Belongs to the sorting nexin family.</text>
</comment>
<feature type="transmembrane region" description="Helical" evidence="3">
    <location>
        <begin position="20"/>
        <end position="46"/>
    </location>
</feature>
<dbReference type="AlphaFoldDB" id="A0A1E1XCJ7"/>
<dbReference type="GO" id="GO:0035091">
    <property type="term" value="F:phosphatidylinositol binding"/>
    <property type="evidence" value="ECO:0007669"/>
    <property type="project" value="InterPro"/>
</dbReference>
<name>A0A1E1XCJ7_9ACAR</name>
<dbReference type="Pfam" id="PF02194">
    <property type="entry name" value="PXA"/>
    <property type="match status" value="1"/>
</dbReference>
<feature type="region of interest" description="Disordered" evidence="2">
    <location>
        <begin position="678"/>
        <end position="717"/>
    </location>
</feature>
<dbReference type="Gene3D" id="3.30.1520.10">
    <property type="entry name" value="Phox-like domain"/>
    <property type="match status" value="1"/>
</dbReference>
<dbReference type="GO" id="GO:0097352">
    <property type="term" value="P:autophagosome maturation"/>
    <property type="evidence" value="ECO:0007669"/>
    <property type="project" value="TreeGrafter"/>
</dbReference>
<dbReference type="InterPro" id="IPR003114">
    <property type="entry name" value="Phox_assoc"/>
</dbReference>
<sequence>MHSYSVIVCHDKFLSSTVVVVLGVTAACVLWLGVLSGVTVICSFICGGIWMRLLKNGHVEVPDLFVTRKRTEKKGPRRRFFNGVDGTADEYAIFPWKDLKVPKEVDQALESFFNGILREYVHAWFRGVSSDQAFVHELRLVLRHLLAALCRRASEVDLVRFITGPVAQAALSHLDAILRSRVVMTDAADQARLVLSSMGSQVHVAVGSREAEHQYLRLLSESLVSRLLPARYVKCKSACTLLRELLGNTVLLKAMDVIADPDIVNHLLLLFLDKTPMAILPLDCQRVEFLEHFAKTPPSPVHGIHHSRDLQTVLADPATQFPFLEFLRDQGARHLYDFYSALDDFHLRILNPDLSLEDRLELHDQASEIYAEYMGEDAPRRVPLAAGTAEKICAILERGPEEIVELQKSPLLYAASDSVYSLLEEVFCPLFSESDKYFEVICKARTIGEVPKGKDRASGKNWTVAKLGHKLKDALWVTADDGLEEDMPQEAVPQEVIQCAEEPQIPDLPIIANDSRLKDLSAWRVSIPRTEARVDTQHRHYVAFVVEVQRIDVGNGDGPEDLHWAVARRHHEFYVLEAKLQEFHGELAVTPLPPRRSPARQQLQACRAGLEKYLQDLLTLPPLRSSELLYSFLRLDVEFTASFLPDIRLGKMFRTVPMRLLKEKGQHLEPFLQSFLASTQQAPPRPRPDLLEAPRRHVRPQRTSVLQKSRQGPPRSSIQLCVQSQTMEFVYDYAVHLADVLFHAAPWSLRLLRALIPLLRCSVQGITERYLEGKLKQALAPGRLTLIINLLSEVVLGEDEPPRTQTQKCARATETRLEMEKFLPDILVRIIGPRCHALAVETVFQAIQQPLLNKQISYVLLDLLIEEMFPEMKGWAA</sequence>
<evidence type="ECO:0000313" key="7">
    <source>
        <dbReference type="EMBL" id="JAT96938.1"/>
    </source>
</evidence>
<dbReference type="PROSITE" id="PS50132">
    <property type="entry name" value="RGS"/>
    <property type="match status" value="1"/>
</dbReference>
<dbReference type="SUPFAM" id="SSF64268">
    <property type="entry name" value="PX domain"/>
    <property type="match status" value="1"/>
</dbReference>
<dbReference type="Pfam" id="PF00615">
    <property type="entry name" value="RGS"/>
    <property type="match status" value="1"/>
</dbReference>
<dbReference type="InterPro" id="IPR037436">
    <property type="entry name" value="SNX14_PX"/>
</dbReference>
<feature type="compositionally biased region" description="Basic and acidic residues" evidence="2">
    <location>
        <begin position="686"/>
        <end position="695"/>
    </location>
</feature>
<feature type="domain" description="PXA" evidence="6">
    <location>
        <begin position="102"/>
        <end position="276"/>
    </location>
</feature>
<dbReference type="InterPro" id="IPR036871">
    <property type="entry name" value="PX_dom_sf"/>
</dbReference>
<accession>A0A1E1XCJ7</accession>
<dbReference type="SMART" id="SM00315">
    <property type="entry name" value="RGS"/>
    <property type="match status" value="1"/>
</dbReference>
<keyword evidence="3" id="KW-0812">Transmembrane</keyword>
<dbReference type="InterPro" id="IPR036305">
    <property type="entry name" value="RGS_sf"/>
</dbReference>
<protein>
    <submittedName>
        <fullName evidence="7">Putative sorting nexin</fullName>
    </submittedName>
</protein>
<evidence type="ECO:0000259" key="4">
    <source>
        <dbReference type="PROSITE" id="PS50132"/>
    </source>
</evidence>
<feature type="compositionally biased region" description="Polar residues" evidence="2">
    <location>
        <begin position="701"/>
        <end position="717"/>
    </location>
</feature>
<keyword evidence="3" id="KW-0472">Membrane</keyword>
<dbReference type="InterPro" id="IPR001683">
    <property type="entry name" value="PX_dom"/>
</dbReference>
<dbReference type="EMBL" id="GFAC01002250">
    <property type="protein sequence ID" value="JAT96938.1"/>
    <property type="molecule type" value="mRNA"/>
</dbReference>
<dbReference type="PROSITE" id="PS51207">
    <property type="entry name" value="PXA"/>
    <property type="match status" value="1"/>
</dbReference>
<evidence type="ECO:0000256" key="2">
    <source>
        <dbReference type="SAM" id="MobiDB-lite"/>
    </source>
</evidence>
<dbReference type="PANTHER" id="PTHR22775:SF44">
    <property type="entry name" value="SORTING NEXIN-14"/>
    <property type="match status" value="1"/>
</dbReference>
<keyword evidence="3" id="KW-1133">Transmembrane helix</keyword>
<dbReference type="InterPro" id="IPR044926">
    <property type="entry name" value="RGS_subdomain_2"/>
</dbReference>
<dbReference type="SMART" id="SM00312">
    <property type="entry name" value="PX"/>
    <property type="match status" value="1"/>
</dbReference>
<feature type="domain" description="RGS" evidence="4">
    <location>
        <begin position="309"/>
        <end position="441"/>
    </location>
</feature>
<dbReference type="Gene3D" id="1.10.167.10">
    <property type="entry name" value="Regulator of G-protein Signalling 4, domain 2"/>
    <property type="match status" value="1"/>
</dbReference>
<dbReference type="SMART" id="SM00313">
    <property type="entry name" value="PXA"/>
    <property type="match status" value="1"/>
</dbReference>
<proteinExistence type="evidence at transcript level"/>
<dbReference type="InterPro" id="IPR013937">
    <property type="entry name" value="Sorting_nexin_C"/>
</dbReference>
<dbReference type="SUPFAM" id="SSF48097">
    <property type="entry name" value="Regulator of G-protein signaling, RGS"/>
    <property type="match status" value="1"/>
</dbReference>
<evidence type="ECO:0000256" key="1">
    <source>
        <dbReference type="ARBA" id="ARBA00010883"/>
    </source>
</evidence>
<dbReference type="InterPro" id="IPR016137">
    <property type="entry name" value="RGS"/>
</dbReference>
<reference evidence="7" key="1">
    <citation type="journal article" date="2017" name="Front. Cell. Infect. Microbiol.">
        <title>The Distinct Transcriptional Response of the Midgut of Amblyomma sculptum and Amblyomma aureolatum Ticks to Rickettsia rickettsii Correlates to Their Differences in Susceptibility to Infection.</title>
        <authorList>
            <person name="Martins L.A."/>
            <person name="Galletti M.F.B.M."/>
            <person name="Ribeiro J.M."/>
            <person name="Fujita A."/>
            <person name="Costa F.B."/>
            <person name="Labruna M.B."/>
            <person name="Daffre S."/>
            <person name="Fogaca A.C."/>
        </authorList>
    </citation>
    <scope>NUCLEOTIDE SEQUENCE</scope>
</reference>